<dbReference type="InterPro" id="IPR010181">
    <property type="entry name" value="CGCAxxGCC_motif"/>
</dbReference>
<dbReference type="Pfam" id="PF09719">
    <property type="entry name" value="C_GCAxxG_C_C"/>
    <property type="match status" value="1"/>
</dbReference>
<evidence type="ECO:0000313" key="2">
    <source>
        <dbReference type="Proteomes" id="UP000824123"/>
    </source>
</evidence>
<sequence length="152" mass="16088">MKKDLEAILDKYIALFDARKLNCAETTLMVMCEYMGVDSPLVPRIATAFGGGLAGTQSVCGVVTGALMAAGICAGREVGGDQAPARELGSEFISGFVAERGALTCMGLTGVNMRDPVAMEEFRAPGGGHDVICNNCVRWACRYMAAKIDQRD</sequence>
<reference evidence="1" key="2">
    <citation type="journal article" date="2021" name="PeerJ">
        <title>Extensive microbial diversity within the chicken gut microbiome revealed by metagenomics and culture.</title>
        <authorList>
            <person name="Gilroy R."/>
            <person name="Ravi A."/>
            <person name="Getino M."/>
            <person name="Pursley I."/>
            <person name="Horton D.L."/>
            <person name="Alikhan N.F."/>
            <person name="Baker D."/>
            <person name="Gharbi K."/>
            <person name="Hall N."/>
            <person name="Watson M."/>
            <person name="Adriaenssens E.M."/>
            <person name="Foster-Nyarko E."/>
            <person name="Jarju S."/>
            <person name="Secka A."/>
            <person name="Antonio M."/>
            <person name="Oren A."/>
            <person name="Chaudhuri R.R."/>
            <person name="La Ragione R."/>
            <person name="Hildebrand F."/>
            <person name="Pallen M.J."/>
        </authorList>
    </citation>
    <scope>NUCLEOTIDE SEQUENCE</scope>
    <source>
        <strain evidence="1">ChiSxjej2B14-8506</strain>
    </source>
</reference>
<dbReference type="EMBL" id="DVNK01000050">
    <property type="protein sequence ID" value="HIU47207.1"/>
    <property type="molecule type" value="Genomic_DNA"/>
</dbReference>
<reference evidence="1" key="1">
    <citation type="submission" date="2020-10" db="EMBL/GenBank/DDBJ databases">
        <authorList>
            <person name="Gilroy R."/>
        </authorList>
    </citation>
    <scope>NUCLEOTIDE SEQUENCE</scope>
    <source>
        <strain evidence="1">ChiSxjej2B14-8506</strain>
    </source>
</reference>
<proteinExistence type="predicted"/>
<dbReference type="Proteomes" id="UP000824123">
    <property type="component" value="Unassembled WGS sequence"/>
</dbReference>
<evidence type="ECO:0000313" key="1">
    <source>
        <dbReference type="EMBL" id="HIU47207.1"/>
    </source>
</evidence>
<dbReference type="NCBIfam" id="TIGR01909">
    <property type="entry name" value="C_GCAxxG_C_C"/>
    <property type="match status" value="1"/>
</dbReference>
<accession>A0A9D1LSR2</accession>
<dbReference type="AlphaFoldDB" id="A0A9D1LSR2"/>
<gene>
    <name evidence="1" type="ORF">IAC59_08100</name>
</gene>
<name>A0A9D1LSR2_9FIRM</name>
<protein>
    <submittedName>
        <fullName evidence="1">C_GCAxxG_C_C family protein</fullName>
    </submittedName>
</protein>
<comment type="caution">
    <text evidence="1">The sequence shown here is derived from an EMBL/GenBank/DDBJ whole genome shotgun (WGS) entry which is preliminary data.</text>
</comment>
<organism evidence="1 2">
    <name type="scientific">Candidatus Fimadaptatus faecigallinarum</name>
    <dbReference type="NCBI Taxonomy" id="2840814"/>
    <lineage>
        <taxon>Bacteria</taxon>
        <taxon>Bacillati</taxon>
        <taxon>Bacillota</taxon>
        <taxon>Clostridia</taxon>
        <taxon>Eubacteriales</taxon>
        <taxon>Candidatus Fimadaptatus</taxon>
    </lineage>
</organism>